<dbReference type="Gene3D" id="3.30.470.20">
    <property type="entry name" value="ATP-grasp fold, B domain"/>
    <property type="match status" value="1"/>
</dbReference>
<evidence type="ECO:0000256" key="9">
    <source>
        <dbReference type="ARBA" id="ARBA00022741"/>
    </source>
</evidence>
<keyword evidence="9 15" id="KW-0547">Nucleotide-binding</keyword>
<gene>
    <name evidence="19" type="ORF">A2372_01950</name>
</gene>
<dbReference type="PANTHER" id="PTHR43030">
    <property type="entry name" value="PHOSPHOENOLPYRUVATE SYNTHASE"/>
    <property type="match status" value="1"/>
</dbReference>
<dbReference type="InterPro" id="IPR000121">
    <property type="entry name" value="PEP_util_C"/>
</dbReference>
<dbReference type="PROSITE" id="PS00370">
    <property type="entry name" value="PEP_ENZYMES_PHOS_SITE"/>
    <property type="match status" value="1"/>
</dbReference>
<reference evidence="19 20" key="1">
    <citation type="journal article" date="2016" name="Nat. Commun.">
        <title>Thousands of microbial genomes shed light on interconnected biogeochemical processes in an aquifer system.</title>
        <authorList>
            <person name="Anantharaman K."/>
            <person name="Brown C.T."/>
            <person name="Hug L.A."/>
            <person name="Sharon I."/>
            <person name="Castelle C.J."/>
            <person name="Probst A.J."/>
            <person name="Thomas B.C."/>
            <person name="Singh A."/>
            <person name="Wilkins M.J."/>
            <person name="Karaoz U."/>
            <person name="Brodie E.L."/>
            <person name="Williams K.H."/>
            <person name="Hubbard S.S."/>
            <person name="Banfield J.F."/>
        </authorList>
    </citation>
    <scope>NUCLEOTIDE SEQUENCE [LARGE SCALE GENOMIC DNA]</scope>
</reference>
<evidence type="ECO:0000256" key="5">
    <source>
        <dbReference type="ARBA" id="ARBA00011996"/>
    </source>
</evidence>
<keyword evidence="10 15" id="KW-0418">Kinase</keyword>
<dbReference type="InterPro" id="IPR036637">
    <property type="entry name" value="Phosphohistidine_dom_sf"/>
</dbReference>
<dbReference type="AlphaFoldDB" id="A0A1F8DX73"/>
<dbReference type="SUPFAM" id="SSF51621">
    <property type="entry name" value="Phosphoenolpyruvate/pyruvate domain"/>
    <property type="match status" value="1"/>
</dbReference>
<name>A0A1F8DX73_9BACT</name>
<dbReference type="InterPro" id="IPR023151">
    <property type="entry name" value="PEP_util_CS"/>
</dbReference>
<dbReference type="GO" id="GO:0008986">
    <property type="term" value="F:pyruvate, water dikinase activity"/>
    <property type="evidence" value="ECO:0007669"/>
    <property type="project" value="UniProtKB-EC"/>
</dbReference>
<dbReference type="Pfam" id="PF01326">
    <property type="entry name" value="PPDK_N"/>
    <property type="match status" value="1"/>
</dbReference>
<dbReference type="UniPathway" id="UPA00138"/>
<evidence type="ECO:0000256" key="3">
    <source>
        <dbReference type="ARBA" id="ARBA00004742"/>
    </source>
</evidence>
<evidence type="ECO:0000256" key="11">
    <source>
        <dbReference type="ARBA" id="ARBA00022840"/>
    </source>
</evidence>
<dbReference type="InterPro" id="IPR002192">
    <property type="entry name" value="PPDK_AMP/ATP-bd"/>
</dbReference>
<evidence type="ECO:0000313" key="20">
    <source>
        <dbReference type="Proteomes" id="UP000176422"/>
    </source>
</evidence>
<evidence type="ECO:0000259" key="17">
    <source>
        <dbReference type="Pfam" id="PF01326"/>
    </source>
</evidence>
<evidence type="ECO:0000256" key="13">
    <source>
        <dbReference type="ARBA" id="ARBA00033470"/>
    </source>
</evidence>
<keyword evidence="11 15" id="KW-0067">ATP-binding</keyword>
<dbReference type="GO" id="GO:0046872">
    <property type="term" value="F:metal ion binding"/>
    <property type="evidence" value="ECO:0007669"/>
    <property type="project" value="UniProtKB-KW"/>
</dbReference>
<keyword evidence="8 15" id="KW-0479">Metal-binding</keyword>
<feature type="domain" description="Pyruvate phosphate dikinase AMP/ATP-binding" evidence="17">
    <location>
        <begin position="19"/>
        <end position="362"/>
    </location>
</feature>
<comment type="similarity">
    <text evidence="4 15">Belongs to the PEP-utilizing enzyme family.</text>
</comment>
<evidence type="ECO:0000259" key="18">
    <source>
        <dbReference type="Pfam" id="PF02896"/>
    </source>
</evidence>
<keyword evidence="7 15" id="KW-0808">Transferase</keyword>
<dbReference type="FunFam" id="3.30.1490.20:FF:000010">
    <property type="entry name" value="Phosphoenolpyruvate synthase"/>
    <property type="match status" value="1"/>
</dbReference>
<dbReference type="InterPro" id="IPR008279">
    <property type="entry name" value="PEP-util_enz_mobile_dom"/>
</dbReference>
<feature type="domain" description="PEP-utilising enzyme C-terminal" evidence="18">
    <location>
        <begin position="491"/>
        <end position="812"/>
    </location>
</feature>
<dbReference type="Pfam" id="PF00391">
    <property type="entry name" value="PEP-utilizers"/>
    <property type="match status" value="1"/>
</dbReference>
<dbReference type="InterPro" id="IPR006319">
    <property type="entry name" value="PEP_synth"/>
</dbReference>
<dbReference type="Proteomes" id="UP000176422">
    <property type="component" value="Unassembled WGS sequence"/>
</dbReference>
<dbReference type="EC" id="2.7.9.2" evidence="5 15"/>
<dbReference type="PROSITE" id="PS00742">
    <property type="entry name" value="PEP_ENZYMES_2"/>
    <property type="match status" value="1"/>
</dbReference>
<comment type="caution">
    <text evidence="19">The sequence shown here is derived from an EMBL/GenBank/DDBJ whole genome shotgun (WGS) entry which is preliminary data.</text>
</comment>
<evidence type="ECO:0000256" key="10">
    <source>
        <dbReference type="ARBA" id="ARBA00022777"/>
    </source>
</evidence>
<dbReference type="GO" id="GO:0005524">
    <property type="term" value="F:ATP binding"/>
    <property type="evidence" value="ECO:0007669"/>
    <property type="project" value="UniProtKB-KW"/>
</dbReference>
<evidence type="ECO:0000256" key="4">
    <source>
        <dbReference type="ARBA" id="ARBA00007837"/>
    </source>
</evidence>
<dbReference type="Gene3D" id="3.20.20.60">
    <property type="entry name" value="Phosphoenolpyruvate-binding domains"/>
    <property type="match status" value="1"/>
</dbReference>
<dbReference type="NCBIfam" id="TIGR01418">
    <property type="entry name" value="PEP_synth"/>
    <property type="match status" value="1"/>
</dbReference>
<dbReference type="FunFam" id="3.30.470.20:FF:000017">
    <property type="entry name" value="Phosphoenolpyruvate synthase"/>
    <property type="match status" value="1"/>
</dbReference>
<evidence type="ECO:0000256" key="15">
    <source>
        <dbReference type="PIRNR" id="PIRNR000854"/>
    </source>
</evidence>
<keyword evidence="12 15" id="KW-0460">Magnesium</keyword>
<comment type="pathway">
    <text evidence="3 15">Carbohydrate biosynthesis; gluconeogenesis.</text>
</comment>
<dbReference type="EMBL" id="MGIT01000001">
    <property type="protein sequence ID" value="OGM93151.1"/>
    <property type="molecule type" value="Genomic_DNA"/>
</dbReference>
<evidence type="ECO:0000256" key="2">
    <source>
        <dbReference type="ARBA" id="ARBA00002988"/>
    </source>
</evidence>
<dbReference type="PANTHER" id="PTHR43030:SF1">
    <property type="entry name" value="PHOSPHOENOLPYRUVATE SYNTHASE"/>
    <property type="match status" value="1"/>
</dbReference>
<organism evidence="19 20">
    <name type="scientific">Candidatus Wolfebacteria bacterium RIFOXYB1_FULL_54_12</name>
    <dbReference type="NCBI Taxonomy" id="1802559"/>
    <lineage>
        <taxon>Bacteria</taxon>
        <taxon>Candidatus Wolfeibacteriota</taxon>
    </lineage>
</organism>
<evidence type="ECO:0000256" key="1">
    <source>
        <dbReference type="ARBA" id="ARBA00001946"/>
    </source>
</evidence>
<feature type="domain" description="PEP-utilising enzyme mobile" evidence="16">
    <location>
        <begin position="399"/>
        <end position="467"/>
    </location>
</feature>
<dbReference type="SUPFAM" id="SSF52009">
    <property type="entry name" value="Phosphohistidine domain"/>
    <property type="match status" value="1"/>
</dbReference>
<evidence type="ECO:0000256" key="12">
    <source>
        <dbReference type="ARBA" id="ARBA00022842"/>
    </source>
</evidence>
<protein>
    <recommendedName>
        <fullName evidence="6 15">Phosphoenolpyruvate synthase</fullName>
        <shortName evidence="15">PEP synthase</shortName>
        <ecNumber evidence="5 15">2.7.9.2</ecNumber>
    </recommendedName>
    <alternativeName>
        <fullName evidence="13 15">Pyruvate, water dikinase</fullName>
    </alternativeName>
</protein>
<dbReference type="Gene3D" id="3.50.30.10">
    <property type="entry name" value="Phosphohistidine domain"/>
    <property type="match status" value="1"/>
</dbReference>
<dbReference type="Pfam" id="PF02896">
    <property type="entry name" value="PEP-utilizers_C"/>
    <property type="match status" value="1"/>
</dbReference>
<evidence type="ECO:0000256" key="14">
    <source>
        <dbReference type="ARBA" id="ARBA00047700"/>
    </source>
</evidence>
<evidence type="ECO:0000256" key="8">
    <source>
        <dbReference type="ARBA" id="ARBA00022723"/>
    </source>
</evidence>
<accession>A0A1F8DX73</accession>
<evidence type="ECO:0000256" key="6">
    <source>
        <dbReference type="ARBA" id="ARBA00021623"/>
    </source>
</evidence>
<evidence type="ECO:0000259" key="16">
    <source>
        <dbReference type="Pfam" id="PF00391"/>
    </source>
</evidence>
<dbReference type="InterPro" id="IPR040442">
    <property type="entry name" value="Pyrv_kinase-like_dom_sf"/>
</dbReference>
<comment type="catalytic activity">
    <reaction evidence="14 15">
        <text>pyruvate + ATP + H2O = phosphoenolpyruvate + AMP + phosphate + 2 H(+)</text>
        <dbReference type="Rhea" id="RHEA:11364"/>
        <dbReference type="ChEBI" id="CHEBI:15361"/>
        <dbReference type="ChEBI" id="CHEBI:15377"/>
        <dbReference type="ChEBI" id="CHEBI:15378"/>
        <dbReference type="ChEBI" id="CHEBI:30616"/>
        <dbReference type="ChEBI" id="CHEBI:43474"/>
        <dbReference type="ChEBI" id="CHEBI:58702"/>
        <dbReference type="ChEBI" id="CHEBI:456215"/>
        <dbReference type="EC" id="2.7.9.2"/>
    </reaction>
</comment>
<dbReference type="SUPFAM" id="SSF56059">
    <property type="entry name" value="Glutathione synthetase ATP-binding domain-like"/>
    <property type="match status" value="1"/>
</dbReference>
<dbReference type="InterPro" id="IPR013815">
    <property type="entry name" value="ATP_grasp_subdomain_1"/>
</dbReference>
<comment type="function">
    <text evidence="2 15">Catalyzes the phosphorylation of pyruvate to phosphoenolpyruvate.</text>
</comment>
<dbReference type="InterPro" id="IPR018274">
    <property type="entry name" value="PEP_util_AS"/>
</dbReference>
<dbReference type="Gene3D" id="3.30.1490.20">
    <property type="entry name" value="ATP-grasp fold, A domain"/>
    <property type="match status" value="1"/>
</dbReference>
<dbReference type="PIRSF" id="PIRSF000854">
    <property type="entry name" value="PEP_synthase"/>
    <property type="match status" value="1"/>
</dbReference>
<keyword evidence="19" id="KW-0670">Pyruvate</keyword>
<sequence>MQKSYTLKMDKVGINDVGEVGGKNASLGEMLQHLVPQGVNIPGGFIVTATAYRDFLEETGLKKLIKDTLKDLNSKNIPQLQKKCKFIREAIKKAEFPADMRKQIEDAYREMEKKYGKNVDVAVRSSATAEDLPGASFAGEHETFLNIRGAKDVSFAVRAAMASLFTDRATSYRVDKGFDHFKVALSVGVQKMVRSDIGSSGVMFTLDTESGFKDVVVVNAVWGLGEMIVQGEVTPDEFLVFKPRLKEMMAGKNGGMDPVIDKKLAPKDAKMVYMTSTSVGAKSTKIVKTSPKERNSFVLNDKEVLQLAKWGVLIEDHYTKVHNRWTPMDMEWARDGKTGELFIVQARPETIHAERDLTKVKEYVLEEKVTPIVTGISVGSKIATGKVHMIMNVKNITQFKQGEVLVTDMTDPDWEPIMKIASAIVTDKGGRTSHAAIVSRELGIPCIVGSLDATKKLKTGKLVTVDTAGTEGYVYDGAKKFSVREHDVKKIPQTKTKITMNIATPDTAFEKSFLPNGGVGLAREEFIIASSIGIHPNALLNYKKLQAQAKKGDKVAKKIVGEIDKKTVGYDDKVQFYIDKLAYGIAKIGAAFYPKQVIVRFSDFKTNEYRTLIGGELYEPKEENPMIGWRGASRYYHPDFADAFVLELKAIKKVREAMGLDNVHVMIPFCRTVEEGKKNLAIMEKNGLGKKTGIRTYVMCEIPANVILADKFLDVFDGMSIGSNDLTQLTVGIDRDGNEKIKYITNEKDEAVTTLIKDVIAKCIARKKYIGICGQAPSDYPDFAQFLVEAGIESISLNPDTVVKTTMAIAEKEAALAKKAK</sequence>
<comment type="cofactor">
    <cofactor evidence="1 15">
        <name>Mg(2+)</name>
        <dbReference type="ChEBI" id="CHEBI:18420"/>
    </cofactor>
</comment>
<evidence type="ECO:0000313" key="19">
    <source>
        <dbReference type="EMBL" id="OGM93151.1"/>
    </source>
</evidence>
<dbReference type="InterPro" id="IPR015813">
    <property type="entry name" value="Pyrv/PenolPyrv_kinase-like_dom"/>
</dbReference>
<dbReference type="STRING" id="1802559.A2372_01950"/>
<evidence type="ECO:0000256" key="7">
    <source>
        <dbReference type="ARBA" id="ARBA00022679"/>
    </source>
</evidence>
<dbReference type="NCBIfam" id="NF005057">
    <property type="entry name" value="PRK06464.1"/>
    <property type="match status" value="1"/>
</dbReference>
<proteinExistence type="inferred from homology"/>
<dbReference type="GO" id="GO:0006094">
    <property type="term" value="P:gluconeogenesis"/>
    <property type="evidence" value="ECO:0007669"/>
    <property type="project" value="UniProtKB-UniPathway"/>
</dbReference>